<dbReference type="GO" id="GO:0034498">
    <property type="term" value="P:early endosome to Golgi transport"/>
    <property type="evidence" value="ECO:0007669"/>
    <property type="project" value="TreeGrafter"/>
</dbReference>
<dbReference type="PANTHER" id="PTHR10555">
    <property type="entry name" value="SORTING NEXIN"/>
    <property type="match status" value="1"/>
</dbReference>
<evidence type="ECO:0000313" key="4">
    <source>
        <dbReference type="Proteomes" id="UP000314982"/>
    </source>
</evidence>
<dbReference type="AlphaFoldDB" id="A0A4W5R5I8"/>
<dbReference type="PANTHER" id="PTHR10555:SF31">
    <property type="entry name" value="SORTING NEXIN-2"/>
    <property type="match status" value="1"/>
</dbReference>
<proteinExistence type="predicted"/>
<organism evidence="3 4">
    <name type="scientific">Hucho hucho</name>
    <name type="common">huchen</name>
    <dbReference type="NCBI Taxonomy" id="62062"/>
    <lineage>
        <taxon>Eukaryota</taxon>
        <taxon>Metazoa</taxon>
        <taxon>Chordata</taxon>
        <taxon>Craniata</taxon>
        <taxon>Vertebrata</taxon>
        <taxon>Euteleostomi</taxon>
        <taxon>Actinopterygii</taxon>
        <taxon>Neopterygii</taxon>
        <taxon>Teleostei</taxon>
        <taxon>Protacanthopterygii</taxon>
        <taxon>Salmoniformes</taxon>
        <taxon>Salmonidae</taxon>
        <taxon>Salmoninae</taxon>
        <taxon>Hucho</taxon>
    </lineage>
</organism>
<protein>
    <recommendedName>
        <fullName evidence="2">Sorting nexin/Vps5-like C-terminal domain-containing protein</fullName>
    </recommendedName>
</protein>
<dbReference type="InterPro" id="IPR027267">
    <property type="entry name" value="AH/BAR_dom_sf"/>
</dbReference>
<evidence type="ECO:0000256" key="1">
    <source>
        <dbReference type="SAM" id="Coils"/>
    </source>
</evidence>
<name>A0A4W5R5I8_9TELE</name>
<sequence length="113" mass="13498">MKTWSKWQDTQLLLQKKREAEAKLQFANKPDKLQQAQDEIKEEIEELEGKVQQGEKDFELISKTIRKEVSRFEKERVKDFKVVIIKYLESLVQTQQQLIKYWEAFLPEAKAIA</sequence>
<dbReference type="Proteomes" id="UP000314982">
    <property type="component" value="Unassembled WGS sequence"/>
</dbReference>
<dbReference type="GO" id="GO:0035091">
    <property type="term" value="F:phosphatidylinositol binding"/>
    <property type="evidence" value="ECO:0007669"/>
    <property type="project" value="TreeGrafter"/>
</dbReference>
<reference evidence="4" key="1">
    <citation type="submission" date="2018-06" db="EMBL/GenBank/DDBJ databases">
        <title>Genome assembly of Danube salmon.</title>
        <authorList>
            <person name="Macqueen D.J."/>
            <person name="Gundappa M.K."/>
        </authorList>
    </citation>
    <scope>NUCLEOTIDE SEQUENCE [LARGE SCALE GENOMIC DNA]</scope>
</reference>
<dbReference type="Gene3D" id="1.20.1270.60">
    <property type="entry name" value="Arfaptin homology (AH) domain/BAR domain"/>
    <property type="match status" value="1"/>
</dbReference>
<evidence type="ECO:0000259" key="2">
    <source>
        <dbReference type="Pfam" id="PF09325"/>
    </source>
</evidence>
<reference evidence="3" key="2">
    <citation type="submission" date="2025-08" db="UniProtKB">
        <authorList>
            <consortium name="Ensembl"/>
        </authorList>
    </citation>
    <scope>IDENTIFICATION</scope>
</reference>
<feature type="coiled-coil region" evidence="1">
    <location>
        <begin position="30"/>
        <end position="57"/>
    </location>
</feature>
<dbReference type="InterPro" id="IPR015404">
    <property type="entry name" value="Vps5_C"/>
</dbReference>
<evidence type="ECO:0000313" key="3">
    <source>
        <dbReference type="Ensembl" id="ENSHHUP00000081475.1"/>
    </source>
</evidence>
<accession>A0A4W5R5I8</accession>
<feature type="domain" description="Sorting nexin/Vps5-like C-terminal" evidence="2">
    <location>
        <begin position="1"/>
        <end position="107"/>
    </location>
</feature>
<reference evidence="3" key="3">
    <citation type="submission" date="2025-09" db="UniProtKB">
        <authorList>
            <consortium name="Ensembl"/>
        </authorList>
    </citation>
    <scope>IDENTIFICATION</scope>
</reference>
<keyword evidence="1" id="KW-0175">Coiled coil</keyword>
<dbReference type="GO" id="GO:0010008">
    <property type="term" value="C:endosome membrane"/>
    <property type="evidence" value="ECO:0007669"/>
    <property type="project" value="TreeGrafter"/>
</dbReference>
<dbReference type="Ensembl" id="ENSHHUT00000084063.1">
    <property type="protein sequence ID" value="ENSHHUP00000081475.1"/>
    <property type="gene ID" value="ENSHHUG00000047382.1"/>
</dbReference>
<dbReference type="GeneTree" id="ENSGT00940000155798"/>
<dbReference type="Pfam" id="PF09325">
    <property type="entry name" value="Vps5"/>
    <property type="match status" value="1"/>
</dbReference>
<dbReference type="GO" id="GO:0005829">
    <property type="term" value="C:cytosol"/>
    <property type="evidence" value="ECO:0007669"/>
    <property type="project" value="GOC"/>
</dbReference>
<keyword evidence="4" id="KW-1185">Reference proteome</keyword>